<sequence length="84" mass="8939">MPRAQSKCDSLISAMQWRTKSEARDVGTVPSDRLECFPRFCTGGVEVGPVGTSGLGSASEGEAVSLMGGGEEEERRRMDGVLEC</sequence>
<evidence type="ECO:0000313" key="3">
    <source>
        <dbReference type="Proteomes" id="UP001147752"/>
    </source>
</evidence>
<keyword evidence="3" id="KW-1185">Reference proteome</keyword>
<dbReference type="RefSeq" id="XP_056574184.1">
    <property type="nucleotide sequence ID" value="XM_056728369.1"/>
</dbReference>
<dbReference type="AlphaFoldDB" id="A0A9W9UST5"/>
<feature type="region of interest" description="Disordered" evidence="1">
    <location>
        <begin position="52"/>
        <end position="84"/>
    </location>
</feature>
<proteinExistence type="predicted"/>
<gene>
    <name evidence="2" type="ORF">N7517_010646</name>
</gene>
<accession>A0A9W9UST5</accession>
<dbReference type="Proteomes" id="UP001147752">
    <property type="component" value="Unassembled WGS sequence"/>
</dbReference>
<protein>
    <submittedName>
        <fullName evidence="2">Uncharacterized protein</fullName>
    </submittedName>
</protein>
<feature type="compositionally biased region" description="Basic and acidic residues" evidence="1">
    <location>
        <begin position="73"/>
        <end position="84"/>
    </location>
</feature>
<evidence type="ECO:0000313" key="2">
    <source>
        <dbReference type="EMBL" id="KAJ5356037.1"/>
    </source>
</evidence>
<dbReference type="OrthoDB" id="10424074at2759"/>
<organism evidence="2 3">
    <name type="scientific">Penicillium concentricum</name>
    <dbReference type="NCBI Taxonomy" id="293559"/>
    <lineage>
        <taxon>Eukaryota</taxon>
        <taxon>Fungi</taxon>
        <taxon>Dikarya</taxon>
        <taxon>Ascomycota</taxon>
        <taxon>Pezizomycotina</taxon>
        <taxon>Eurotiomycetes</taxon>
        <taxon>Eurotiomycetidae</taxon>
        <taxon>Eurotiales</taxon>
        <taxon>Aspergillaceae</taxon>
        <taxon>Penicillium</taxon>
    </lineage>
</organism>
<reference evidence="2" key="2">
    <citation type="journal article" date="2023" name="IMA Fungus">
        <title>Comparative genomic study of the Penicillium genus elucidates a diverse pangenome and 15 lateral gene transfer events.</title>
        <authorList>
            <person name="Petersen C."/>
            <person name="Sorensen T."/>
            <person name="Nielsen M.R."/>
            <person name="Sondergaard T.E."/>
            <person name="Sorensen J.L."/>
            <person name="Fitzpatrick D.A."/>
            <person name="Frisvad J.C."/>
            <person name="Nielsen K.L."/>
        </authorList>
    </citation>
    <scope>NUCLEOTIDE SEQUENCE</scope>
    <source>
        <strain evidence="2">IBT 3081</strain>
    </source>
</reference>
<evidence type="ECO:0000256" key="1">
    <source>
        <dbReference type="SAM" id="MobiDB-lite"/>
    </source>
</evidence>
<dbReference type="EMBL" id="JAPZBT010000006">
    <property type="protein sequence ID" value="KAJ5356037.1"/>
    <property type="molecule type" value="Genomic_DNA"/>
</dbReference>
<reference evidence="2" key="1">
    <citation type="submission" date="2022-12" db="EMBL/GenBank/DDBJ databases">
        <authorList>
            <person name="Petersen C."/>
        </authorList>
    </citation>
    <scope>NUCLEOTIDE SEQUENCE</scope>
    <source>
        <strain evidence="2">IBT 3081</strain>
    </source>
</reference>
<comment type="caution">
    <text evidence="2">The sequence shown here is derived from an EMBL/GenBank/DDBJ whole genome shotgun (WGS) entry which is preliminary data.</text>
</comment>
<dbReference type="GeneID" id="81467552"/>
<name>A0A9W9UST5_9EURO</name>